<evidence type="ECO:0000313" key="1">
    <source>
        <dbReference type="EMBL" id="MBB2890765.1"/>
    </source>
</evidence>
<accession>A0A839N6D6</accession>
<sequence length="140" mass="15286">MTRRIRTYLPVDTAELRALEQTRELPAGTRTVFAVTDRLRASAPTEDTEGLEYLATQDAATEAAARGLRVVAAVDLDDEDLTDLPDAESACAVRISGALPQQHIASFHLLDPPGERDVDADLELSWYDATELALVLHTID</sequence>
<name>A0A839N6D6_9MICO</name>
<proteinExistence type="predicted"/>
<dbReference type="Pfam" id="PF21853">
    <property type="entry name" value="DUF6912"/>
    <property type="match status" value="1"/>
</dbReference>
<dbReference type="EMBL" id="JACHVQ010000001">
    <property type="protein sequence ID" value="MBB2890765.1"/>
    <property type="molecule type" value="Genomic_DNA"/>
</dbReference>
<keyword evidence="2" id="KW-1185">Reference proteome</keyword>
<comment type="caution">
    <text evidence="1">The sequence shown here is derived from an EMBL/GenBank/DDBJ whole genome shotgun (WGS) entry which is preliminary data.</text>
</comment>
<dbReference type="InterPro" id="IPR054206">
    <property type="entry name" value="DUF6912"/>
</dbReference>
<gene>
    <name evidence="1" type="ORF">FHU39_000749</name>
</gene>
<dbReference type="RefSeq" id="WP_183319093.1">
    <property type="nucleotide sequence ID" value="NZ_JACHVQ010000001.1"/>
</dbReference>
<dbReference type="Proteomes" id="UP000559182">
    <property type="component" value="Unassembled WGS sequence"/>
</dbReference>
<reference evidence="1 2" key="1">
    <citation type="submission" date="2020-08" db="EMBL/GenBank/DDBJ databases">
        <title>Sequencing the genomes of 1000 actinobacteria strains.</title>
        <authorList>
            <person name="Klenk H.-P."/>
        </authorList>
    </citation>
    <scope>NUCLEOTIDE SEQUENCE [LARGE SCALE GENOMIC DNA]</scope>
    <source>
        <strain evidence="1 2">DSM 105369</strain>
    </source>
</reference>
<organism evidence="1 2">
    <name type="scientific">Flexivirga oryzae</name>
    <dbReference type="NCBI Taxonomy" id="1794944"/>
    <lineage>
        <taxon>Bacteria</taxon>
        <taxon>Bacillati</taxon>
        <taxon>Actinomycetota</taxon>
        <taxon>Actinomycetes</taxon>
        <taxon>Micrococcales</taxon>
        <taxon>Dermacoccaceae</taxon>
        <taxon>Flexivirga</taxon>
    </lineage>
</organism>
<evidence type="ECO:0000313" key="2">
    <source>
        <dbReference type="Proteomes" id="UP000559182"/>
    </source>
</evidence>
<dbReference type="AlphaFoldDB" id="A0A839N6D6"/>
<protein>
    <submittedName>
        <fullName evidence="1">Uncharacterized protein</fullName>
    </submittedName>
</protein>